<evidence type="ECO:0000256" key="7">
    <source>
        <dbReference type="ARBA" id="ARBA00022840"/>
    </source>
</evidence>
<accession>A0A9X4MKA0</accession>
<dbReference type="GO" id="GO:0006355">
    <property type="term" value="P:regulation of DNA-templated transcription"/>
    <property type="evidence" value="ECO:0007669"/>
    <property type="project" value="UniProtKB-UniRule"/>
</dbReference>
<comment type="caution">
    <text evidence="16">The sequence shown here is derived from an EMBL/GenBank/DDBJ whole genome shotgun (WGS) entry which is preliminary data.</text>
</comment>
<comment type="similarity">
    <text evidence="11 13">In the C-terminal section; belongs to the helicase family. RecG subfamily.</text>
</comment>
<dbReference type="SMART" id="SM00982">
    <property type="entry name" value="TRCF"/>
    <property type="match status" value="1"/>
</dbReference>
<dbReference type="InterPro" id="IPR014001">
    <property type="entry name" value="Helicase_ATP-bd"/>
</dbReference>
<dbReference type="SUPFAM" id="SSF52540">
    <property type="entry name" value="P-loop containing nucleoside triphosphate hydrolases"/>
    <property type="match status" value="4"/>
</dbReference>
<evidence type="ECO:0000256" key="3">
    <source>
        <dbReference type="ARBA" id="ARBA00022741"/>
    </source>
</evidence>
<dbReference type="FunFam" id="3.40.50.300:FF:000546">
    <property type="entry name" value="Transcription-repair-coupling factor"/>
    <property type="match status" value="1"/>
</dbReference>
<feature type="domain" description="Helicase ATP-binding" evidence="14">
    <location>
        <begin position="630"/>
        <end position="791"/>
    </location>
</feature>
<dbReference type="InterPro" id="IPR003711">
    <property type="entry name" value="CarD-like/TRCF_RID"/>
</dbReference>
<evidence type="ECO:0000256" key="13">
    <source>
        <dbReference type="HAMAP-Rule" id="MF_00969"/>
    </source>
</evidence>
<dbReference type="AlphaFoldDB" id="A0A9X4MKA0"/>
<dbReference type="CDD" id="cd17991">
    <property type="entry name" value="DEXHc_TRCF"/>
    <property type="match status" value="1"/>
</dbReference>
<dbReference type="EMBL" id="JAPHEH010000001">
    <property type="protein sequence ID" value="MDG4476374.1"/>
    <property type="molecule type" value="Genomic_DNA"/>
</dbReference>
<keyword evidence="6" id="KW-0347">Helicase</keyword>
<dbReference type="SMART" id="SM00490">
    <property type="entry name" value="HELICc"/>
    <property type="match status" value="1"/>
</dbReference>
<evidence type="ECO:0000256" key="12">
    <source>
        <dbReference type="ARBA" id="ARBA00070128"/>
    </source>
</evidence>
<dbReference type="SMART" id="SM00487">
    <property type="entry name" value="DEXDc"/>
    <property type="match status" value="1"/>
</dbReference>
<dbReference type="InterPro" id="IPR036101">
    <property type="entry name" value="CarD-like/TRCF_RID_sf"/>
</dbReference>
<dbReference type="InterPro" id="IPR037235">
    <property type="entry name" value="TRCF-like_C_D7"/>
</dbReference>
<evidence type="ECO:0000256" key="5">
    <source>
        <dbReference type="ARBA" id="ARBA00022801"/>
    </source>
</evidence>
<evidence type="ECO:0000256" key="9">
    <source>
        <dbReference type="ARBA" id="ARBA00023204"/>
    </source>
</evidence>
<evidence type="ECO:0000256" key="6">
    <source>
        <dbReference type="ARBA" id="ARBA00022806"/>
    </source>
</evidence>
<dbReference type="GO" id="GO:0005524">
    <property type="term" value="F:ATP binding"/>
    <property type="evidence" value="ECO:0007669"/>
    <property type="project" value="UniProtKB-UniRule"/>
</dbReference>
<dbReference type="Pfam" id="PF03461">
    <property type="entry name" value="TRCF"/>
    <property type="match status" value="1"/>
</dbReference>
<protein>
    <recommendedName>
        <fullName evidence="12 13">Transcription-repair-coupling factor</fullName>
        <shortName evidence="13">TRCF</shortName>
        <ecNumber evidence="13">3.6.4.-</ecNumber>
    </recommendedName>
</protein>
<evidence type="ECO:0000313" key="16">
    <source>
        <dbReference type="EMBL" id="MDG4476374.1"/>
    </source>
</evidence>
<evidence type="ECO:0000256" key="10">
    <source>
        <dbReference type="ARBA" id="ARBA00061104"/>
    </source>
</evidence>
<keyword evidence="5 13" id="KW-0378">Hydrolase</keyword>
<organism evidence="16 17">
    <name type="scientific">Thiovibrio frasassiensis</name>
    <dbReference type="NCBI Taxonomy" id="2984131"/>
    <lineage>
        <taxon>Bacteria</taxon>
        <taxon>Pseudomonadati</taxon>
        <taxon>Thermodesulfobacteriota</taxon>
        <taxon>Desulfobulbia</taxon>
        <taxon>Desulfobulbales</taxon>
        <taxon>Thiovibrionaceae</taxon>
        <taxon>Thiovibrio</taxon>
    </lineage>
</organism>
<keyword evidence="8 13" id="KW-0238">DNA-binding</keyword>
<dbReference type="Pfam" id="PF00271">
    <property type="entry name" value="Helicase_C"/>
    <property type="match status" value="1"/>
</dbReference>
<dbReference type="Pfam" id="PF00270">
    <property type="entry name" value="DEAD"/>
    <property type="match status" value="1"/>
</dbReference>
<dbReference type="InterPro" id="IPR011545">
    <property type="entry name" value="DEAD/DEAH_box_helicase_dom"/>
</dbReference>
<dbReference type="RefSeq" id="WP_307633342.1">
    <property type="nucleotide sequence ID" value="NZ_JAPHEH010000001.1"/>
</dbReference>
<dbReference type="Gene3D" id="3.30.2060.10">
    <property type="entry name" value="Penicillin-binding protein 1b domain"/>
    <property type="match status" value="1"/>
</dbReference>
<keyword evidence="2 13" id="KW-0963">Cytoplasm</keyword>
<dbReference type="Gene3D" id="3.40.50.300">
    <property type="entry name" value="P-loop containing nucleotide triphosphate hydrolases"/>
    <property type="match status" value="2"/>
</dbReference>
<evidence type="ECO:0000256" key="11">
    <source>
        <dbReference type="ARBA" id="ARBA00061399"/>
    </source>
</evidence>
<dbReference type="PROSITE" id="PS51192">
    <property type="entry name" value="HELICASE_ATP_BIND_1"/>
    <property type="match status" value="1"/>
</dbReference>
<dbReference type="InterPro" id="IPR047112">
    <property type="entry name" value="RecG/Mfd"/>
</dbReference>
<dbReference type="PANTHER" id="PTHR47964:SF1">
    <property type="entry name" value="ATP-DEPENDENT DNA HELICASE HOMOLOG RECG, CHLOROPLASTIC"/>
    <property type="match status" value="1"/>
</dbReference>
<dbReference type="NCBIfam" id="TIGR00580">
    <property type="entry name" value="mfd"/>
    <property type="match status" value="1"/>
</dbReference>
<dbReference type="Pfam" id="PF02559">
    <property type="entry name" value="CarD_TRCF_RID"/>
    <property type="match status" value="1"/>
</dbReference>
<sequence>MDNRLAALFTEGRSVNIIGLRGSAAALYIGRTSLLARRPILCLTPSETAAQHLVQDLSLFSDTPVHFFPGHEIPPYTPLSPDSRTVADRLATLFQVHSADKPFILVMSIEALLRKVLPRASLANLAELVMRGEDTDLEGLIASLTACGYDAAALVQSVGEFSLRGGILDIFPTGFEMPVRLDFCGDTVESIRKFDPISQRSVEDLEEVVLLPVSDILFPDAEQEVQQLVARFQGVAEDLGWDSERVRVVEDCLQNRQRFPGIEFLLPFFYENPATVLDYLAEDTLIFFSSPTAIDDSLALCRERIQANFAEASAAGLPVLVPEQIFLLEEEWHERVARFQRGRFYDFIHPDMAEGETLEIPCGNHVLLRQQLELQRKNQGMLPELARQLHVWLGGGDTVFFACRTMRHAEHMAELLRQYELPVVIAEAPVLAPATVGRQIFLVDSPLAAGFDLPVARQHWVSESELFGELRLGTGKKKGVQRHRPAISFEELKVGDVVVHTAHGLGRYEGLINIELGGIANDFFQLVYRDEDKLYVPVDQLKVISKYQGLSDTEPKLDKLGGKVWQARQAKVKEEVWKVAQDLLGLYARRAMVEGHAFSPPDELYHEMEESFPFDETAGQLKAINEVLDDLSAPRPMDRLVCGDVGYGKTEVAIRAAFKVVGDNFQVAILVPTTVLAEQHAATFRERLQGFPVRVESLTRFRSPAEQKQIVQEVRAGRIDIVIGTHRLLSQDVVFRRLGLLIIDEEHRFGVSHKEKLKKLKSQVDVLTLTATPIPRTLQLSLLSIRDLSVISSPPEFRRPVKTFVARDDELVIKEAVVREMQRGGQVFLVHNRVHSIQEMASRVQKLVPEARLAVAHGQMPGKALEEIMVRFVKREIDVLVCTTIIESGLDIPNANTIVITRADRLGLAEIYQLRGRVGRGREQAYAYLLVPSLDGLSKDAQQRLRALMDYNELGGGFKLAMSDLQIRGGGNILGISQSGNIAAVGYDLYLELLQQTVLDLKRKGAGVEHPLEQIEPEINLKISAFLPERYIPATEQRYIAYRRLTNAEQVEELMDLRDEFADRYGQLPPEAITLFEVMALKTMLRRLWVSKLEQGVGNLVFSFHEKTPVTPEKIMHLLEKYKDRARFTPEGRLIVKTEVGLLPEQILENAQKILALLVGDDI</sequence>
<dbReference type="SUPFAM" id="SSF141259">
    <property type="entry name" value="CarD-like"/>
    <property type="match status" value="1"/>
</dbReference>
<reference evidence="16" key="1">
    <citation type="journal article" date="2022" name="bioRxiv">
        <title>Thiovibrio frasassiensisgen. nov., sp. nov., an autotrophic, elemental sulfur disproportionating bacterium isolated from sulfidic karst sediment, and proposal of Thiovibrionaceae fam. nov.</title>
        <authorList>
            <person name="Aronson H."/>
            <person name="Thomas C."/>
            <person name="Bhattacharyya M."/>
            <person name="Eckstein S."/>
            <person name="Jensen S."/>
            <person name="Barco R."/>
            <person name="Macalady J."/>
            <person name="Amend J."/>
        </authorList>
    </citation>
    <scope>NUCLEOTIDE SEQUENCE</scope>
    <source>
        <strain evidence="16">RS19-109</strain>
    </source>
</reference>
<dbReference type="InterPro" id="IPR005118">
    <property type="entry name" value="TRCF_C"/>
</dbReference>
<comment type="function">
    <text evidence="13">Couples transcription and DNA repair by recognizing RNA polymerase (RNAP) stalled at DNA lesions. Mediates ATP-dependent release of RNAP and its truncated transcript from the DNA, and recruitment of nucleotide excision repair machinery to the damaged site.</text>
</comment>
<dbReference type="SUPFAM" id="SSF143517">
    <property type="entry name" value="TRCF domain-like"/>
    <property type="match status" value="1"/>
</dbReference>
<feature type="domain" description="Helicase C-terminal" evidence="15">
    <location>
        <begin position="812"/>
        <end position="966"/>
    </location>
</feature>
<evidence type="ECO:0000259" key="14">
    <source>
        <dbReference type="PROSITE" id="PS51192"/>
    </source>
</evidence>
<dbReference type="Proteomes" id="UP001154240">
    <property type="component" value="Unassembled WGS sequence"/>
</dbReference>
<evidence type="ECO:0000259" key="15">
    <source>
        <dbReference type="PROSITE" id="PS51194"/>
    </source>
</evidence>
<keyword evidence="3 13" id="KW-0547">Nucleotide-binding</keyword>
<dbReference type="InterPro" id="IPR004576">
    <property type="entry name" value="Mfd"/>
</dbReference>
<dbReference type="GO" id="GO:0016787">
    <property type="term" value="F:hydrolase activity"/>
    <property type="evidence" value="ECO:0007669"/>
    <property type="project" value="UniProtKB-KW"/>
</dbReference>
<proteinExistence type="inferred from homology"/>
<comment type="subcellular location">
    <subcellularLocation>
        <location evidence="1 13">Cytoplasm</location>
    </subcellularLocation>
</comment>
<dbReference type="Gene3D" id="3.40.50.11180">
    <property type="match status" value="1"/>
</dbReference>
<dbReference type="Gene3D" id="2.40.10.170">
    <property type="match status" value="1"/>
</dbReference>
<dbReference type="GO" id="GO:0000716">
    <property type="term" value="P:transcription-coupled nucleotide-excision repair, DNA damage recognition"/>
    <property type="evidence" value="ECO:0007669"/>
    <property type="project" value="UniProtKB-UniRule"/>
</dbReference>
<dbReference type="SMART" id="SM01058">
    <property type="entry name" value="CarD_TRCF"/>
    <property type="match status" value="1"/>
</dbReference>
<dbReference type="Gene3D" id="3.90.1150.50">
    <property type="entry name" value="Transcription-repair-coupling factor, D7 domain"/>
    <property type="match status" value="1"/>
</dbReference>
<dbReference type="GO" id="GO:0003678">
    <property type="term" value="F:DNA helicase activity"/>
    <property type="evidence" value="ECO:0007669"/>
    <property type="project" value="TreeGrafter"/>
</dbReference>
<keyword evidence="7 13" id="KW-0067">ATP-binding</keyword>
<comment type="similarity">
    <text evidence="10 13">In the N-terminal section; belongs to the UvrB family.</text>
</comment>
<name>A0A9X4MKA0_9BACT</name>
<evidence type="ECO:0000313" key="17">
    <source>
        <dbReference type="Proteomes" id="UP001154240"/>
    </source>
</evidence>
<gene>
    <name evidence="13 16" type="primary">mfd</name>
    <name evidence="16" type="ORF">OLX77_09410</name>
</gene>
<dbReference type="EC" id="3.6.4.-" evidence="13"/>
<dbReference type="PANTHER" id="PTHR47964">
    <property type="entry name" value="ATP-DEPENDENT DNA HELICASE HOMOLOG RECG, CHLOROPLASTIC"/>
    <property type="match status" value="1"/>
</dbReference>
<dbReference type="InterPro" id="IPR027417">
    <property type="entry name" value="P-loop_NTPase"/>
</dbReference>
<dbReference type="GO" id="GO:0003684">
    <property type="term" value="F:damaged DNA binding"/>
    <property type="evidence" value="ECO:0007669"/>
    <property type="project" value="InterPro"/>
</dbReference>
<dbReference type="PROSITE" id="PS51194">
    <property type="entry name" value="HELICASE_CTER"/>
    <property type="match status" value="1"/>
</dbReference>
<evidence type="ECO:0000256" key="4">
    <source>
        <dbReference type="ARBA" id="ARBA00022763"/>
    </source>
</evidence>
<dbReference type="HAMAP" id="MF_00969">
    <property type="entry name" value="TRCF"/>
    <property type="match status" value="1"/>
</dbReference>
<dbReference type="GO" id="GO:0005737">
    <property type="term" value="C:cytoplasm"/>
    <property type="evidence" value="ECO:0007669"/>
    <property type="project" value="UniProtKB-SubCell"/>
</dbReference>
<evidence type="ECO:0000256" key="2">
    <source>
        <dbReference type="ARBA" id="ARBA00022490"/>
    </source>
</evidence>
<dbReference type="InterPro" id="IPR041471">
    <property type="entry name" value="UvrB_inter"/>
</dbReference>
<reference evidence="16" key="2">
    <citation type="submission" date="2022-10" db="EMBL/GenBank/DDBJ databases">
        <authorList>
            <person name="Aronson H.S."/>
        </authorList>
    </citation>
    <scope>NUCLEOTIDE SEQUENCE</scope>
    <source>
        <strain evidence="16">RS19-109</strain>
    </source>
</reference>
<keyword evidence="9 13" id="KW-0234">DNA repair</keyword>
<dbReference type="InterPro" id="IPR001650">
    <property type="entry name" value="Helicase_C-like"/>
</dbReference>
<evidence type="ECO:0000256" key="8">
    <source>
        <dbReference type="ARBA" id="ARBA00023125"/>
    </source>
</evidence>
<keyword evidence="17" id="KW-1185">Reference proteome</keyword>
<keyword evidence="4 13" id="KW-0227">DNA damage</keyword>
<evidence type="ECO:0000256" key="1">
    <source>
        <dbReference type="ARBA" id="ARBA00004496"/>
    </source>
</evidence>
<dbReference type="Pfam" id="PF17757">
    <property type="entry name" value="UvrB_inter"/>
    <property type="match status" value="1"/>
</dbReference>